<proteinExistence type="predicted"/>
<dbReference type="Pfam" id="PF00378">
    <property type="entry name" value="ECH_1"/>
    <property type="match status" value="1"/>
</dbReference>
<dbReference type="CDD" id="cd06558">
    <property type="entry name" value="crotonase-like"/>
    <property type="match status" value="1"/>
</dbReference>
<feature type="compositionally biased region" description="Polar residues" evidence="1">
    <location>
        <begin position="495"/>
        <end position="505"/>
    </location>
</feature>
<name>A0A1A9UDI8_GLOAU</name>
<reference evidence="2" key="1">
    <citation type="submission" date="2020-05" db="UniProtKB">
        <authorList>
            <consortium name="EnsemblMetazoa"/>
        </authorList>
    </citation>
    <scope>IDENTIFICATION</scope>
    <source>
        <strain evidence="2">TTRI</strain>
    </source>
</reference>
<feature type="compositionally biased region" description="Low complexity" evidence="1">
    <location>
        <begin position="468"/>
        <end position="494"/>
    </location>
</feature>
<dbReference type="InterPro" id="IPR051053">
    <property type="entry name" value="ECH/Chromodomain_protein"/>
</dbReference>
<dbReference type="PANTHER" id="PTHR43684:SF11">
    <property type="entry name" value="CHROMO DOMAIN-CONTAINING PROTEIN"/>
    <property type="match status" value="1"/>
</dbReference>
<evidence type="ECO:0000256" key="1">
    <source>
        <dbReference type="SAM" id="MobiDB-lite"/>
    </source>
</evidence>
<accession>A0A1A9UDI8</accession>
<evidence type="ECO:0000313" key="2">
    <source>
        <dbReference type="EnsemblMetazoa" id="GAUT000924-PA"/>
    </source>
</evidence>
<feature type="compositionally biased region" description="Low complexity" evidence="1">
    <location>
        <begin position="793"/>
        <end position="802"/>
    </location>
</feature>
<dbReference type="Proteomes" id="UP000078200">
    <property type="component" value="Unassembled WGS sequence"/>
</dbReference>
<dbReference type="InterPro" id="IPR029045">
    <property type="entry name" value="ClpP/crotonase-like_dom_sf"/>
</dbReference>
<dbReference type="PANTHER" id="PTHR43684">
    <property type="match status" value="1"/>
</dbReference>
<dbReference type="AlphaFoldDB" id="A0A1A9UDI8"/>
<feature type="compositionally biased region" description="Low complexity" evidence="1">
    <location>
        <begin position="639"/>
        <end position="648"/>
    </location>
</feature>
<dbReference type="STRING" id="7395.A0A1A9UDI8"/>
<feature type="region of interest" description="Disordered" evidence="1">
    <location>
        <begin position="578"/>
        <end position="610"/>
    </location>
</feature>
<feature type="compositionally biased region" description="Low complexity" evidence="1">
    <location>
        <begin position="702"/>
        <end position="723"/>
    </location>
</feature>
<feature type="compositionally biased region" description="Basic and acidic residues" evidence="1">
    <location>
        <begin position="451"/>
        <end position="467"/>
    </location>
</feature>
<dbReference type="EnsemblMetazoa" id="GAUT000924-RA">
    <property type="protein sequence ID" value="GAUT000924-PA"/>
    <property type="gene ID" value="GAUT000924"/>
</dbReference>
<evidence type="ECO:0000313" key="3">
    <source>
        <dbReference type="Proteomes" id="UP000078200"/>
    </source>
</evidence>
<dbReference type="InterPro" id="IPR001753">
    <property type="entry name" value="Enoyl-CoA_hydra/iso"/>
</dbReference>
<feature type="region of interest" description="Disordered" evidence="1">
    <location>
        <begin position="1"/>
        <end position="32"/>
    </location>
</feature>
<organism evidence="2 3">
    <name type="scientific">Glossina austeni</name>
    <name type="common">Savannah tsetse fly</name>
    <dbReference type="NCBI Taxonomy" id="7395"/>
    <lineage>
        <taxon>Eukaryota</taxon>
        <taxon>Metazoa</taxon>
        <taxon>Ecdysozoa</taxon>
        <taxon>Arthropoda</taxon>
        <taxon>Hexapoda</taxon>
        <taxon>Insecta</taxon>
        <taxon>Pterygota</taxon>
        <taxon>Neoptera</taxon>
        <taxon>Endopterygota</taxon>
        <taxon>Diptera</taxon>
        <taxon>Brachycera</taxon>
        <taxon>Muscomorpha</taxon>
        <taxon>Hippoboscoidea</taxon>
        <taxon>Glossinidae</taxon>
        <taxon>Glossina</taxon>
    </lineage>
</organism>
<feature type="compositionally biased region" description="Polar residues" evidence="1">
    <location>
        <begin position="655"/>
        <end position="666"/>
    </location>
</feature>
<keyword evidence="3" id="KW-1185">Reference proteome</keyword>
<sequence length="1061" mass="115130">MADIVNEKARDSLNNNGESTSSMDPMDVGKAIDDATANIANAANVNELRKSPEPNVSCEELDELSSLEREIAKMHHAEEFEVVSCLSTTKKESKDEIKEEASNGDNVVSQERQIETAKDDTKTVEALEKPKSEHLENSINVLTSNVATLEHDDLIAVLKGLDSTADGPDSKLVDNIKTEQTDAEGDAMGGVTIEGEGEYQIIEVIDEDSNAVEEDIGVVGQPETSPAPRPPNITKKLPQTAVLTSETERALALEQIALLKADRSRRRKQDIKPIQQQPEINVDLVSALGAEWSDEELNDSHAVTSGTNQVKIMEEKKSMPQITSVVVISPPIQTSTLLTSTTVPNASNSLDSEVKTSNEEAVKGEKAIEQSLTSGTAQTGFRRTRIIKRKIIWDPDAPETTFSYAKLVKSNPTKSKVEANTKNSTIMTKGSTTITAIKKEPTTARKIRPATPKDKKVTVEQNQEKKSATATTRTSSKTVTENSTANATKTSKSTDNPNAVKSPTITAIKRRSQTPIANGSSGAPMRKKKVTEIDRLMGDEGAVNMLNSLETAMGNTEEKSTRPVMRSRATMSNEKTPRVFKTNDNTTTAVSPSTSAANSSQITVKTRRTPRPRASATWDYVYQKQKVMDDSMIIRRRSNSSYSSNTSIHRLSIDGPQSGTPTSSSLTNITAISSKAKANVTTNTTKKLTAKPTPAGETSGDTSVNKSGVSSSKSSVSTISGKTFEFAKPENKVQSKIGRRIKSPGTTLTNDLKKTTIVPSKRNVRSPATTTEDKDKSAKSNLISGNKDSKDNSPSASAATSGSTSDVVVKKAAKVAQIIFNTSKAKLKYTFTAQMMNKLVDILDKLRSDTECHVVVMSTTSPHFCQGIDITDLTIGSVEKRKSAAFFMAAAVKNYLKALATYPKPLIAAVNGNNINLGVMQLALFDIVVAGEKCTFETPYVKIGQVPEGYCIWNNITKIRGSCKTKLFWLGEKLQTADAALSGLLNKLTAPTKVNEEAVNTARKIASMSAQTYRVMKKTIVHSHLDTIATALDDEFETIISQWISNSYMEHMRKYLETGQF</sequence>
<feature type="compositionally biased region" description="Low complexity" evidence="1">
    <location>
        <begin position="683"/>
        <end position="695"/>
    </location>
</feature>
<feature type="compositionally biased region" description="Low complexity" evidence="1">
    <location>
        <begin position="586"/>
        <end position="600"/>
    </location>
</feature>
<feature type="region of interest" description="Disordered" evidence="1">
    <location>
        <begin position="554"/>
        <end position="573"/>
    </location>
</feature>
<feature type="compositionally biased region" description="Basic and acidic residues" evidence="1">
    <location>
        <begin position="1"/>
        <end position="11"/>
    </location>
</feature>
<feature type="region of interest" description="Disordered" evidence="1">
    <location>
        <begin position="683"/>
        <end position="802"/>
    </location>
</feature>
<feature type="region of interest" description="Disordered" evidence="1">
    <location>
        <begin position="638"/>
        <end position="666"/>
    </location>
</feature>
<feature type="region of interest" description="Disordered" evidence="1">
    <location>
        <begin position="430"/>
        <end position="527"/>
    </location>
</feature>
<protein>
    <submittedName>
        <fullName evidence="2">Uncharacterized protein</fullName>
    </submittedName>
</protein>
<dbReference type="VEuPathDB" id="VectorBase:GAUT000924"/>
<dbReference type="Gene3D" id="3.90.226.10">
    <property type="entry name" value="2-enoyl-CoA Hydratase, Chain A, domain 1"/>
    <property type="match status" value="1"/>
</dbReference>
<feature type="compositionally biased region" description="Polar residues" evidence="1">
    <location>
        <begin position="12"/>
        <end position="23"/>
    </location>
</feature>
<dbReference type="SUPFAM" id="SSF52096">
    <property type="entry name" value="ClpP/crotonase"/>
    <property type="match status" value="1"/>
</dbReference>